<evidence type="ECO:0000313" key="2">
    <source>
        <dbReference type="EMBL" id="KIO76649.1"/>
    </source>
</evidence>
<sequence length="120" mass="13583">MENNFNVTKTDDGKTVAIISYLTIIGWLIAYFAMHKDKKTELGSFHLRQTLLLYIAGFVLQVVQRIILQITPSEIIYTIFNIVSLVLFILWIIGLIGAIQGTKKEIPLIGEKAQSMFPNI</sequence>
<keyword evidence="1" id="KW-0812">Transmembrane</keyword>
<name>A0A0D0FW03_9SPHI</name>
<keyword evidence="1" id="KW-1133">Transmembrane helix</keyword>
<protein>
    <recommendedName>
        <fullName evidence="4">Import component protein</fullName>
    </recommendedName>
</protein>
<dbReference type="RefSeq" id="WP_041882829.1">
    <property type="nucleotide sequence ID" value="NZ_CP157278.1"/>
</dbReference>
<evidence type="ECO:0000313" key="3">
    <source>
        <dbReference type="Proteomes" id="UP000032049"/>
    </source>
</evidence>
<dbReference type="EMBL" id="JXRA01000058">
    <property type="protein sequence ID" value="KIO76649.1"/>
    <property type="molecule type" value="Genomic_DNA"/>
</dbReference>
<dbReference type="AlphaFoldDB" id="A0A0D0FW03"/>
<organism evidence="2 3">
    <name type="scientific">Pedobacter lusitanus</name>
    <dbReference type="NCBI Taxonomy" id="1503925"/>
    <lineage>
        <taxon>Bacteria</taxon>
        <taxon>Pseudomonadati</taxon>
        <taxon>Bacteroidota</taxon>
        <taxon>Sphingobacteriia</taxon>
        <taxon>Sphingobacteriales</taxon>
        <taxon>Sphingobacteriaceae</taxon>
        <taxon>Pedobacter</taxon>
    </lineage>
</organism>
<accession>A0A0D0FW03</accession>
<gene>
    <name evidence="2" type="ORF">TH53_14015</name>
</gene>
<feature type="transmembrane region" description="Helical" evidence="1">
    <location>
        <begin position="45"/>
        <end position="63"/>
    </location>
</feature>
<keyword evidence="1" id="KW-0472">Membrane</keyword>
<dbReference type="OrthoDB" id="6400719at2"/>
<evidence type="ECO:0008006" key="4">
    <source>
        <dbReference type="Google" id="ProtNLM"/>
    </source>
</evidence>
<comment type="caution">
    <text evidence="2">The sequence shown here is derived from an EMBL/GenBank/DDBJ whole genome shotgun (WGS) entry which is preliminary data.</text>
</comment>
<feature type="transmembrane region" description="Helical" evidence="1">
    <location>
        <begin position="15"/>
        <end position="33"/>
    </location>
</feature>
<dbReference type="Proteomes" id="UP000032049">
    <property type="component" value="Unassembled WGS sequence"/>
</dbReference>
<feature type="transmembrane region" description="Helical" evidence="1">
    <location>
        <begin position="75"/>
        <end position="99"/>
    </location>
</feature>
<reference evidence="2 3" key="1">
    <citation type="submission" date="2015-01" db="EMBL/GenBank/DDBJ databases">
        <title>Draft genome sequence of Pedobacter sp. NL19 isolated from sludge of an effluent treatment pond in an abandoned uranium mine.</title>
        <authorList>
            <person name="Santos T."/>
            <person name="Caetano T."/>
            <person name="Covas C."/>
            <person name="Cruz A."/>
            <person name="Mendo S."/>
        </authorList>
    </citation>
    <scope>NUCLEOTIDE SEQUENCE [LARGE SCALE GENOMIC DNA]</scope>
    <source>
        <strain evidence="2 3">NL19</strain>
    </source>
</reference>
<keyword evidence="3" id="KW-1185">Reference proteome</keyword>
<proteinExistence type="predicted"/>
<dbReference type="STRING" id="1503925.TH53_14015"/>
<evidence type="ECO:0000256" key="1">
    <source>
        <dbReference type="SAM" id="Phobius"/>
    </source>
</evidence>